<proteinExistence type="predicted"/>
<keyword evidence="2" id="KW-0812">Transmembrane</keyword>
<gene>
    <name evidence="6" type="ORF">PUND_16603</name>
</gene>
<accession>A0ABP2XUC8</accession>
<evidence type="ECO:0000256" key="2">
    <source>
        <dbReference type="ARBA" id="ARBA00022692"/>
    </source>
</evidence>
<dbReference type="PANTHER" id="PTHR36985">
    <property type="entry name" value="TRANSLOCATION AND ASSEMBLY MODULE SUBUNIT TAMB"/>
    <property type="match status" value="1"/>
</dbReference>
<evidence type="ECO:0000259" key="5">
    <source>
        <dbReference type="Pfam" id="PF04357"/>
    </source>
</evidence>
<reference evidence="6" key="2">
    <citation type="submission" date="2013-04" db="EMBL/GenBank/DDBJ databases">
        <title>Genome sequence of Pseudoalteromonas undina.</title>
        <authorList>
            <person name="Xie B.-B."/>
            <person name="Rong J.-C."/>
            <person name="Qin Q.-L."/>
            <person name="Shu Y.-L."/>
            <person name="Zhang Y.-Z."/>
        </authorList>
    </citation>
    <scope>NUCLEOTIDE SEQUENCE</scope>
    <source>
        <strain evidence="6">NCIMB 2128</strain>
    </source>
</reference>
<evidence type="ECO:0000256" key="4">
    <source>
        <dbReference type="ARBA" id="ARBA00023136"/>
    </source>
</evidence>
<dbReference type="InterPro" id="IPR007452">
    <property type="entry name" value="TamB_C"/>
</dbReference>
<protein>
    <recommendedName>
        <fullName evidence="5">Translocation and assembly module TamB C-terminal domain-containing protein</fullName>
    </recommendedName>
</protein>
<keyword evidence="4" id="KW-0472">Membrane</keyword>
<evidence type="ECO:0000313" key="6">
    <source>
        <dbReference type="EMBL" id="ERG59540.1"/>
    </source>
</evidence>
<organism evidence="6 7">
    <name type="scientific">Pseudoalteromonas undina</name>
    <dbReference type="NCBI Taxonomy" id="43660"/>
    <lineage>
        <taxon>Bacteria</taxon>
        <taxon>Pseudomonadati</taxon>
        <taxon>Pseudomonadota</taxon>
        <taxon>Gammaproteobacteria</taxon>
        <taxon>Alteromonadales</taxon>
        <taxon>Pseudoalteromonadaceae</taxon>
        <taxon>Pseudoalteromonas</taxon>
    </lineage>
</organism>
<comment type="caution">
    <text evidence="6">The sequence shown here is derived from an EMBL/GenBank/DDBJ whole genome shotgun (WGS) entry which is preliminary data.</text>
</comment>
<dbReference type="Pfam" id="PF04357">
    <property type="entry name" value="TamB"/>
    <property type="match status" value="1"/>
</dbReference>
<dbReference type="PANTHER" id="PTHR36985:SF1">
    <property type="entry name" value="TRANSLOCATION AND ASSEMBLY MODULE SUBUNIT TAMB"/>
    <property type="match status" value="1"/>
</dbReference>
<sequence length="1223" mass="132671">MSVFKKVTAALSTLVVAVLVTLFCVVFTAPGNQLIAYSANKLVDGLKIEIKSGRFLYNDAFNFRFERDGLLLDAQQLKLDLFWWHCDGMCIDNLSARSIKLNLPASSSNSPDTSNEPLEQISLPFNIALKRLAVSEFVLNHTSANVVVNNMEIAAKAQGADIQIKNVNIPSVLIALKEQPGENTASSTPITELPALPNIAFMSPLNIYLEQFNIAQFTVEQNAQQNVVNNIALQMKLIGSEINVASLSANYQQWQLNTALNAKLKGRLPINGDISLKGHGYDANMQIGGDLEKLNVDIKSSESFPFELAATANLKQPNYPFSVNGDVEQWIIETASKELKITDVKLTAQGNANDYQLSLFGNSQLGAYPTVNINSQINGSLSEANLKKLALKANESQATIQANIDWQNGVSANFSGALSSLKAQYLTDTLTSDISGQFKGAFVTSLNSWQLSMDDTQLSGLLNDVPLNFAAQFNLNDELKATVNKFNLSSGTNRLTLTGEVDQQWQINGAITLQSNDEAKLPFIANGKADLSIRGERLKPAVDLALKLEQFIYDEININKLALKAQLDTATDWQTDISVSLDSARVMNHQINKVEIVGSGDKTDHQLSASIDADAGAASFELNGKLANAIWQGELSNISVSDKTLSFENAKDIAVIIDSKTGDFDVSAHCWQSSNSKLCIDRLNQTRELGQLNVKLANLALRELKHWLPENVITRGDIAGDFAANWQAGTLKTLRANLNSSGLNAVLINEEDRFKLPIETLNISAFSDAKVGQIEANIESSVLGKVTTKVNIDDIQNKQTLNGNIQIDKILLSDIQPFLNTFEQLNGAIRGQVALAGTLKDPLLEGNLNIENINLEGEQLPVALKNSSINVAFNKSTATIEGDLNDPQGGQVKLTGNVDWQGEQPAVNMNVVGSEFFVRAQQGVVFKVSPELKISLADNALKLAGDVVVPYGRIEIEELPEGAVQVSDDEIILDQTTQNTKKAPFNYDIDLKVTVKNDVRVASFGLESKVVGDMDIKMSQDSPIIAIGELNLIEGTYLAFGQDLIIRTGQIGFSGAIDKPHLNIKAIRNPNNTADGVIAGVTLTGSVEQPNLKVFSEPGMDQAQALACLLNGQPLGEGDSSTDAMLTQLLLSQGVSRSESLVSKVGESFGLSDVSLSSKGSGEQTKVEISGYLAPSLQVKYSVGVFESLSEVAVRYQLMSKLYIEITSGLYQNVDILYKFNWD</sequence>
<feature type="domain" description="Translocation and assembly module TamB C-terminal" evidence="5">
    <location>
        <begin position="885"/>
        <end position="1222"/>
    </location>
</feature>
<evidence type="ECO:0000256" key="1">
    <source>
        <dbReference type="ARBA" id="ARBA00004167"/>
    </source>
</evidence>
<dbReference type="EMBL" id="AHCF02000042">
    <property type="protein sequence ID" value="ERG59540.1"/>
    <property type="molecule type" value="Genomic_DNA"/>
</dbReference>
<keyword evidence="3" id="KW-1133">Transmembrane helix</keyword>
<dbReference type="Proteomes" id="UP000016534">
    <property type="component" value="Unassembled WGS sequence"/>
</dbReference>
<comment type="subcellular location">
    <subcellularLocation>
        <location evidence="1">Membrane</location>
        <topology evidence="1">Single-pass membrane protein</topology>
    </subcellularLocation>
</comment>
<reference evidence="6" key="1">
    <citation type="journal article" date="2012" name="J. Bacteriol.">
        <title>Genome sequences of type strains of seven species of the marine bacterium Pseudoalteromonas.</title>
        <authorList>
            <person name="Xie B.B."/>
            <person name="Shu Y.L."/>
            <person name="Qin Q.L."/>
            <person name="Rong J.C."/>
            <person name="Zhang X.Y."/>
            <person name="Chen X.L."/>
            <person name="Shi M."/>
            <person name="He H.L."/>
            <person name="Zhou B.C."/>
            <person name="Zhang Y.Z."/>
        </authorList>
    </citation>
    <scope>NUCLEOTIDE SEQUENCE [LARGE SCALE GENOMIC DNA]</scope>
    <source>
        <strain evidence="6">NCIMB 2128</strain>
    </source>
</reference>
<evidence type="ECO:0000313" key="7">
    <source>
        <dbReference type="Proteomes" id="UP000016534"/>
    </source>
</evidence>
<keyword evidence="7" id="KW-1185">Reference proteome</keyword>
<name>A0ABP2XUC8_9GAMM</name>
<evidence type="ECO:0000256" key="3">
    <source>
        <dbReference type="ARBA" id="ARBA00022989"/>
    </source>
</evidence>